<feature type="transmembrane region" description="Helical" evidence="2">
    <location>
        <begin position="12"/>
        <end position="30"/>
    </location>
</feature>
<dbReference type="OrthoDB" id="9771725at2"/>
<dbReference type="Pfam" id="PF02470">
    <property type="entry name" value="MlaD"/>
    <property type="match status" value="1"/>
</dbReference>
<feature type="coiled-coil region" evidence="1">
    <location>
        <begin position="138"/>
        <end position="165"/>
    </location>
</feature>
<proteinExistence type="predicted"/>
<feature type="domain" description="Mce/MlaD" evidence="3">
    <location>
        <begin position="39"/>
        <end position="116"/>
    </location>
</feature>
<reference evidence="4 5" key="1">
    <citation type="submission" date="2016-09" db="EMBL/GenBank/DDBJ databases">
        <authorList>
            <person name="Capua I."/>
            <person name="De Benedictis P."/>
            <person name="Joannis T."/>
            <person name="Lombin L.H."/>
            <person name="Cattoli G."/>
        </authorList>
    </citation>
    <scope>NUCLEOTIDE SEQUENCE [LARGE SCALE GENOMIC DNA]</scope>
    <source>
        <strain evidence="4 5">NRS-1</strain>
    </source>
</reference>
<dbReference type="InterPro" id="IPR003399">
    <property type="entry name" value="Mce/MlaD"/>
</dbReference>
<dbReference type="InterPro" id="IPR052336">
    <property type="entry name" value="MlaD_Phospholipid_Transporter"/>
</dbReference>
<dbReference type="RefSeq" id="WP_069797117.1">
    <property type="nucleotide sequence ID" value="NZ_CP034157.1"/>
</dbReference>
<organism evidence="4 5">
    <name type="scientific">Cloacibacterium normanense</name>
    <dbReference type="NCBI Taxonomy" id="237258"/>
    <lineage>
        <taxon>Bacteria</taxon>
        <taxon>Pseudomonadati</taxon>
        <taxon>Bacteroidota</taxon>
        <taxon>Flavobacteriia</taxon>
        <taxon>Flavobacteriales</taxon>
        <taxon>Weeksellaceae</taxon>
    </lineage>
</organism>
<dbReference type="STRING" id="237258.SAMN04489756_10639"/>
<keyword evidence="1" id="KW-0175">Coiled coil</keyword>
<evidence type="ECO:0000259" key="3">
    <source>
        <dbReference type="Pfam" id="PF02470"/>
    </source>
</evidence>
<dbReference type="PATRIC" id="fig|237258.4.peg.1404"/>
<keyword evidence="2" id="KW-0812">Transmembrane</keyword>
<dbReference type="PANTHER" id="PTHR33371">
    <property type="entry name" value="INTERMEMBRANE PHOSPHOLIPID TRANSPORT SYSTEM BINDING PROTEIN MLAD-RELATED"/>
    <property type="match status" value="1"/>
</dbReference>
<dbReference type="KEGG" id="cnr:EB819_01910"/>
<evidence type="ECO:0000313" key="4">
    <source>
        <dbReference type="EMBL" id="OEL11994.1"/>
    </source>
</evidence>
<dbReference type="EMBL" id="MKGI01000012">
    <property type="protein sequence ID" value="OEL11994.1"/>
    <property type="molecule type" value="Genomic_DNA"/>
</dbReference>
<sequence length="334" mass="37169">MEKSVAQKLRLGIFVILGTIIFIMAVYFIGNRQQFFGKTETLKAHFENVNGLQEGNNVRFSGINVGYVKRIEIINDTLINVEMNIDKSAMKFIKKNAVASIASDGLVGNMIVNITPNSENAELAKSGDILKVEERLTTEDLLKTLNKTNNNAEQITANILEVSEKINNGTGTLSMLLNDKTLSQDVKYGISDLKNSIANIKKTSYETTRTINEVNKILAGINDKENIVAVLKDSAVANKMRRALTHLDESSQNINKTVENLNETISNAKNGKGAINYLSNDANLVKNIDSTMNNLNQASVLLNQNLEALKHNIFFRGYFKKLEKEKQKAQKNQK</sequence>
<dbReference type="AlphaFoldDB" id="A0A1E5UGH6"/>
<comment type="caution">
    <text evidence="4">The sequence shown here is derived from an EMBL/GenBank/DDBJ whole genome shotgun (WGS) entry which is preliminary data.</text>
</comment>
<evidence type="ECO:0000313" key="5">
    <source>
        <dbReference type="Proteomes" id="UP000095601"/>
    </source>
</evidence>
<dbReference type="PANTHER" id="PTHR33371:SF4">
    <property type="entry name" value="INTERMEMBRANE PHOSPHOLIPID TRANSPORT SYSTEM BINDING PROTEIN MLAD"/>
    <property type="match status" value="1"/>
</dbReference>
<name>A0A1E5UGH6_9FLAO</name>
<accession>A0A1E5UGH6</accession>
<keyword evidence="2" id="KW-1133">Transmembrane helix</keyword>
<gene>
    <name evidence="4" type="ORF">BHF72_1450</name>
</gene>
<feature type="coiled-coil region" evidence="1">
    <location>
        <begin position="251"/>
        <end position="312"/>
    </location>
</feature>
<evidence type="ECO:0000256" key="1">
    <source>
        <dbReference type="SAM" id="Coils"/>
    </source>
</evidence>
<keyword evidence="2" id="KW-0472">Membrane</keyword>
<keyword evidence="5" id="KW-1185">Reference proteome</keyword>
<protein>
    <submittedName>
        <fullName evidence="4">Mce related family protein</fullName>
    </submittedName>
</protein>
<dbReference type="Proteomes" id="UP000095601">
    <property type="component" value="Unassembled WGS sequence"/>
</dbReference>
<evidence type="ECO:0000256" key="2">
    <source>
        <dbReference type="SAM" id="Phobius"/>
    </source>
</evidence>